<proteinExistence type="predicted"/>
<keyword evidence="1" id="KW-0732">Signal</keyword>
<dbReference type="AlphaFoldDB" id="A0A034WR79"/>
<feature type="chain" id="PRO_5001563009" evidence="1">
    <location>
        <begin position="21"/>
        <end position="214"/>
    </location>
</feature>
<evidence type="ECO:0000313" key="2">
    <source>
        <dbReference type="EMBL" id="JAC58096.1"/>
    </source>
</evidence>
<sequence length="214" mass="24755">MNRFLILVAGALLLVQFSHALPHVKRESGAERSSSELQNAQEQLMISTFSEIGKLYKWMLEDGSVVVNNAVKELNEIPVKDDLLQANITRMSKIGTEISQFKLESNDKSVTKLLEYMVSFSTMMDDYEHMPNDSKLKITLKTALDNNGYNKFENEFELRVLELFKNFDHAFAEYVNTLTPEEKVKQNRFLQWHEAFTAETDNGKKLEKFDELFV</sequence>
<dbReference type="OrthoDB" id="7964650at2759"/>
<organism evidence="2">
    <name type="scientific">Bactrocera dorsalis</name>
    <name type="common">Oriental fruit fly</name>
    <name type="synonym">Dacus dorsalis</name>
    <dbReference type="NCBI Taxonomy" id="27457"/>
    <lineage>
        <taxon>Eukaryota</taxon>
        <taxon>Metazoa</taxon>
        <taxon>Ecdysozoa</taxon>
        <taxon>Arthropoda</taxon>
        <taxon>Hexapoda</taxon>
        <taxon>Insecta</taxon>
        <taxon>Pterygota</taxon>
        <taxon>Neoptera</taxon>
        <taxon>Endopterygota</taxon>
        <taxon>Diptera</taxon>
        <taxon>Brachycera</taxon>
        <taxon>Muscomorpha</taxon>
        <taxon>Tephritoidea</taxon>
        <taxon>Tephritidae</taxon>
        <taxon>Bactrocera</taxon>
        <taxon>Bactrocera</taxon>
    </lineage>
</organism>
<name>A0A034WR79_BACDO</name>
<feature type="signal peptide" evidence="1">
    <location>
        <begin position="1"/>
        <end position="20"/>
    </location>
</feature>
<protein>
    <submittedName>
        <fullName evidence="2">Uncharacterized protein</fullName>
    </submittedName>
</protein>
<dbReference type="EMBL" id="GAKP01000856">
    <property type="protein sequence ID" value="JAC58096.1"/>
    <property type="molecule type" value="Transcribed_RNA"/>
</dbReference>
<evidence type="ECO:0000256" key="1">
    <source>
        <dbReference type="SAM" id="SignalP"/>
    </source>
</evidence>
<reference evidence="2" key="1">
    <citation type="journal article" date="2014" name="BMC Genomics">
        <title>Characterizing the developmental transcriptome of the oriental fruit fly, Bactrocera dorsalis (Diptera: Tephritidae) through comparative genomic analysis with Drosophila melanogaster utilizing modENCODE datasets.</title>
        <authorList>
            <person name="Geib S.M."/>
            <person name="Calla B."/>
            <person name="Hall B."/>
            <person name="Hou S."/>
            <person name="Manoukis N.C."/>
        </authorList>
    </citation>
    <scope>NUCLEOTIDE SEQUENCE</scope>
    <source>
        <strain evidence="2">Punador</strain>
    </source>
</reference>
<accession>A0A034WR79</accession>